<dbReference type="PANTHER" id="PTHR45566">
    <property type="entry name" value="HTH-TYPE TRANSCRIPTIONAL REGULATOR YHJB-RELATED"/>
    <property type="match status" value="1"/>
</dbReference>
<dbReference type="GO" id="GO:0006355">
    <property type="term" value="P:regulation of DNA-templated transcription"/>
    <property type="evidence" value="ECO:0007669"/>
    <property type="project" value="InterPro"/>
</dbReference>
<dbReference type="SMART" id="SM00421">
    <property type="entry name" value="HTH_LUXR"/>
    <property type="match status" value="1"/>
</dbReference>
<dbReference type="InterPro" id="IPR016032">
    <property type="entry name" value="Sig_transdc_resp-reg_C-effctor"/>
</dbReference>
<gene>
    <name evidence="2" type="ORF">GCM10007301_12300</name>
</gene>
<dbReference type="Proteomes" id="UP000606044">
    <property type="component" value="Unassembled WGS sequence"/>
</dbReference>
<dbReference type="Pfam" id="PF00196">
    <property type="entry name" value="GerE"/>
    <property type="match status" value="1"/>
</dbReference>
<dbReference type="InterPro" id="IPR051015">
    <property type="entry name" value="EvgA-like"/>
</dbReference>
<dbReference type="SUPFAM" id="SSF46894">
    <property type="entry name" value="C-terminal effector domain of the bipartite response regulators"/>
    <property type="match status" value="1"/>
</dbReference>
<accession>A0A917BRT0</accession>
<dbReference type="InterPro" id="IPR011006">
    <property type="entry name" value="CheY-like_superfamily"/>
</dbReference>
<keyword evidence="2" id="KW-0238">DNA-binding</keyword>
<evidence type="ECO:0000313" key="3">
    <source>
        <dbReference type="Proteomes" id="UP000606044"/>
    </source>
</evidence>
<dbReference type="CDD" id="cd06170">
    <property type="entry name" value="LuxR_C_like"/>
    <property type="match status" value="1"/>
</dbReference>
<proteinExistence type="predicted"/>
<reference evidence="2" key="1">
    <citation type="journal article" date="2014" name="Int. J. Syst. Evol. Microbiol.">
        <title>Complete genome sequence of Corynebacterium casei LMG S-19264T (=DSM 44701T), isolated from a smear-ripened cheese.</title>
        <authorList>
            <consortium name="US DOE Joint Genome Institute (JGI-PGF)"/>
            <person name="Walter F."/>
            <person name="Albersmeier A."/>
            <person name="Kalinowski J."/>
            <person name="Ruckert C."/>
        </authorList>
    </citation>
    <scope>NUCLEOTIDE SEQUENCE</scope>
    <source>
        <strain evidence="2">CCM 7897</strain>
    </source>
</reference>
<dbReference type="PRINTS" id="PR00038">
    <property type="entry name" value="HTHLUXR"/>
</dbReference>
<reference evidence="2" key="2">
    <citation type="submission" date="2020-09" db="EMBL/GenBank/DDBJ databases">
        <authorList>
            <person name="Sun Q."/>
            <person name="Sedlacek I."/>
        </authorList>
    </citation>
    <scope>NUCLEOTIDE SEQUENCE</scope>
    <source>
        <strain evidence="2">CCM 7897</strain>
    </source>
</reference>
<dbReference type="Gene3D" id="3.40.50.2300">
    <property type="match status" value="1"/>
</dbReference>
<dbReference type="GO" id="GO:0003677">
    <property type="term" value="F:DNA binding"/>
    <property type="evidence" value="ECO:0007669"/>
    <property type="project" value="UniProtKB-KW"/>
</dbReference>
<dbReference type="InterPro" id="IPR000792">
    <property type="entry name" value="Tscrpt_reg_LuxR_C"/>
</dbReference>
<feature type="domain" description="HTH luxR-type" evidence="1">
    <location>
        <begin position="188"/>
        <end position="253"/>
    </location>
</feature>
<dbReference type="PROSITE" id="PS00622">
    <property type="entry name" value="HTH_LUXR_1"/>
    <property type="match status" value="1"/>
</dbReference>
<comment type="caution">
    <text evidence="2">The sequence shown here is derived from an EMBL/GenBank/DDBJ whole genome shotgun (WGS) entry which is preliminary data.</text>
</comment>
<dbReference type="PANTHER" id="PTHR45566:SF1">
    <property type="entry name" value="HTH-TYPE TRANSCRIPTIONAL REGULATOR YHJB-RELATED"/>
    <property type="match status" value="1"/>
</dbReference>
<dbReference type="SUPFAM" id="SSF52172">
    <property type="entry name" value="CheY-like"/>
    <property type="match status" value="1"/>
</dbReference>
<sequence length="256" mass="27360">MEARIDSIVDAVRLSKVGDISGGDIASGHTEFQLRVLRSPFIAVIEPRTLTGQCLLAALQAHDGESVFKVYPRVSDWQESRERSIASMVLLCTAAAEAGDAKASPVERDIAVLRSCTPSVPFALMSEREDPDRILKALAAGAGGYIPTSLSLEVVVQILQLVIAGGVYVPATSLMAMAANGGGRSTQVVEATLGLSARQLLVARALRKGMPNKLIAYELNMCESTVKVHVRNIMKKLRAKNRTEAALLSSQLFSDA</sequence>
<dbReference type="EMBL" id="BMCT01000001">
    <property type="protein sequence ID" value="GGF54334.1"/>
    <property type="molecule type" value="Genomic_DNA"/>
</dbReference>
<dbReference type="AlphaFoldDB" id="A0A917BRT0"/>
<name>A0A917BRT0_9HYPH</name>
<protein>
    <submittedName>
        <fullName evidence="2">DNA-binding response regulator</fullName>
    </submittedName>
</protein>
<dbReference type="PROSITE" id="PS50043">
    <property type="entry name" value="HTH_LUXR_2"/>
    <property type="match status" value="1"/>
</dbReference>
<evidence type="ECO:0000259" key="1">
    <source>
        <dbReference type="PROSITE" id="PS50043"/>
    </source>
</evidence>
<organism evidence="2 3">
    <name type="scientific">Azorhizobium oxalatiphilum</name>
    <dbReference type="NCBI Taxonomy" id="980631"/>
    <lineage>
        <taxon>Bacteria</taxon>
        <taxon>Pseudomonadati</taxon>
        <taxon>Pseudomonadota</taxon>
        <taxon>Alphaproteobacteria</taxon>
        <taxon>Hyphomicrobiales</taxon>
        <taxon>Xanthobacteraceae</taxon>
        <taxon>Azorhizobium</taxon>
    </lineage>
</organism>
<keyword evidence="3" id="KW-1185">Reference proteome</keyword>
<evidence type="ECO:0000313" key="2">
    <source>
        <dbReference type="EMBL" id="GGF54334.1"/>
    </source>
</evidence>